<dbReference type="EMBL" id="FZNY01000001">
    <property type="protein sequence ID" value="SNR35624.1"/>
    <property type="molecule type" value="Genomic_DNA"/>
</dbReference>
<dbReference type="AlphaFoldDB" id="A0A238VN78"/>
<evidence type="ECO:0000313" key="1">
    <source>
        <dbReference type="EMBL" id="SNR35624.1"/>
    </source>
</evidence>
<sequence length="81" mass="9510">MKTRIINDLRNFYLKHRETIHILLVEQKMREVCDAYYMDELTAREVSQALNITIHEVNGRLLSACSIMIRYKGEIVEGGVR</sequence>
<organism evidence="1 2">
    <name type="scientific">Dokdonia pacifica</name>
    <dbReference type="NCBI Taxonomy" id="1627892"/>
    <lineage>
        <taxon>Bacteria</taxon>
        <taxon>Pseudomonadati</taxon>
        <taxon>Bacteroidota</taxon>
        <taxon>Flavobacteriia</taxon>
        <taxon>Flavobacteriales</taxon>
        <taxon>Flavobacteriaceae</taxon>
        <taxon>Dokdonia</taxon>
    </lineage>
</organism>
<protein>
    <recommendedName>
        <fullName evidence="3">Sigma-70, region 4</fullName>
    </recommendedName>
</protein>
<dbReference type="RefSeq" id="WP_089369446.1">
    <property type="nucleotide sequence ID" value="NZ_BMEP01000002.1"/>
</dbReference>
<proteinExistence type="predicted"/>
<keyword evidence="2" id="KW-1185">Reference proteome</keyword>
<reference evidence="1 2" key="1">
    <citation type="submission" date="2017-06" db="EMBL/GenBank/DDBJ databases">
        <authorList>
            <person name="Kim H.J."/>
            <person name="Triplett B.A."/>
        </authorList>
    </citation>
    <scope>NUCLEOTIDE SEQUENCE [LARGE SCALE GENOMIC DNA]</scope>
    <source>
        <strain evidence="1 2">DSM 25597</strain>
    </source>
</reference>
<dbReference type="Proteomes" id="UP000198379">
    <property type="component" value="Unassembled WGS sequence"/>
</dbReference>
<evidence type="ECO:0000313" key="2">
    <source>
        <dbReference type="Proteomes" id="UP000198379"/>
    </source>
</evidence>
<evidence type="ECO:0008006" key="3">
    <source>
        <dbReference type="Google" id="ProtNLM"/>
    </source>
</evidence>
<accession>A0A238VN78</accession>
<name>A0A238VN78_9FLAO</name>
<dbReference type="InterPro" id="IPR013324">
    <property type="entry name" value="RNA_pol_sigma_r3/r4-like"/>
</dbReference>
<gene>
    <name evidence="1" type="ORF">SAMN06265376_10168</name>
</gene>
<dbReference type="SUPFAM" id="SSF88659">
    <property type="entry name" value="Sigma3 and sigma4 domains of RNA polymerase sigma factors"/>
    <property type="match status" value="1"/>
</dbReference>